<protein>
    <submittedName>
        <fullName evidence="3">Uncharacterized protein</fullName>
    </submittedName>
</protein>
<feature type="compositionally biased region" description="Low complexity" evidence="2">
    <location>
        <begin position="173"/>
        <end position="186"/>
    </location>
</feature>
<dbReference type="RefSeq" id="XP_009820948.1">
    <property type="nucleotide sequence ID" value="XM_009822646.1"/>
</dbReference>
<accession>W4HBS2</accession>
<dbReference type="GeneID" id="20802111"/>
<dbReference type="AlphaFoldDB" id="W4HBS2"/>
<feature type="region of interest" description="Disordered" evidence="2">
    <location>
        <begin position="354"/>
        <end position="407"/>
    </location>
</feature>
<keyword evidence="1" id="KW-0175">Coiled coil</keyword>
<dbReference type="EMBL" id="KI913114">
    <property type="protein sequence ID" value="ETV88548.1"/>
    <property type="molecule type" value="Genomic_DNA"/>
</dbReference>
<organism evidence="3">
    <name type="scientific">Aphanomyces astaci</name>
    <name type="common">Crayfish plague agent</name>
    <dbReference type="NCBI Taxonomy" id="112090"/>
    <lineage>
        <taxon>Eukaryota</taxon>
        <taxon>Sar</taxon>
        <taxon>Stramenopiles</taxon>
        <taxon>Oomycota</taxon>
        <taxon>Saprolegniomycetes</taxon>
        <taxon>Saprolegniales</taxon>
        <taxon>Verrucalvaceae</taxon>
        <taxon>Aphanomyces</taxon>
    </lineage>
</organism>
<evidence type="ECO:0000256" key="2">
    <source>
        <dbReference type="SAM" id="MobiDB-lite"/>
    </source>
</evidence>
<gene>
    <name evidence="3" type="ORF">H257_00115</name>
</gene>
<feature type="compositionally biased region" description="Polar residues" evidence="2">
    <location>
        <begin position="360"/>
        <end position="375"/>
    </location>
</feature>
<dbReference type="VEuPathDB" id="FungiDB:H257_00115"/>
<reference evidence="3" key="1">
    <citation type="submission" date="2013-12" db="EMBL/GenBank/DDBJ databases">
        <title>The Genome Sequence of Aphanomyces astaci APO3.</title>
        <authorList>
            <consortium name="The Broad Institute Genomics Platform"/>
            <person name="Russ C."/>
            <person name="Tyler B."/>
            <person name="van West P."/>
            <person name="Dieguez-Uribeondo J."/>
            <person name="Young S.K."/>
            <person name="Zeng Q."/>
            <person name="Gargeya S."/>
            <person name="Fitzgerald M."/>
            <person name="Abouelleil A."/>
            <person name="Alvarado L."/>
            <person name="Chapman S.B."/>
            <person name="Gainer-Dewar J."/>
            <person name="Goldberg J."/>
            <person name="Griggs A."/>
            <person name="Gujja S."/>
            <person name="Hansen M."/>
            <person name="Howarth C."/>
            <person name="Imamovic A."/>
            <person name="Ireland A."/>
            <person name="Larimer J."/>
            <person name="McCowan C."/>
            <person name="Murphy C."/>
            <person name="Pearson M."/>
            <person name="Poon T.W."/>
            <person name="Priest M."/>
            <person name="Roberts A."/>
            <person name="Saif S."/>
            <person name="Shea T."/>
            <person name="Sykes S."/>
            <person name="Wortman J."/>
            <person name="Nusbaum C."/>
            <person name="Birren B."/>
        </authorList>
    </citation>
    <scope>NUCLEOTIDE SEQUENCE [LARGE SCALE GENOMIC DNA]</scope>
    <source>
        <strain evidence="3">APO3</strain>
    </source>
</reference>
<feature type="coiled-coil region" evidence="1">
    <location>
        <begin position="123"/>
        <end position="157"/>
    </location>
</feature>
<feature type="region of interest" description="Disordered" evidence="2">
    <location>
        <begin position="165"/>
        <end position="220"/>
    </location>
</feature>
<evidence type="ECO:0000256" key="1">
    <source>
        <dbReference type="SAM" id="Coils"/>
    </source>
</evidence>
<feature type="region of interest" description="Disordered" evidence="2">
    <location>
        <begin position="1"/>
        <end position="31"/>
    </location>
</feature>
<name>W4HBS2_APHAT</name>
<feature type="region of interest" description="Disordered" evidence="2">
    <location>
        <begin position="427"/>
        <end position="460"/>
    </location>
</feature>
<proteinExistence type="predicted"/>
<feature type="compositionally biased region" description="Low complexity" evidence="2">
    <location>
        <begin position="208"/>
        <end position="219"/>
    </location>
</feature>
<dbReference type="OrthoDB" id="77937at2759"/>
<evidence type="ECO:0000313" key="3">
    <source>
        <dbReference type="EMBL" id="ETV88548.1"/>
    </source>
</evidence>
<feature type="compositionally biased region" description="Basic and acidic residues" evidence="2">
    <location>
        <begin position="441"/>
        <end position="453"/>
    </location>
</feature>
<sequence>MMPKRGAPTKSRQPPRPSAAKASSHQKYRPQWNEYLTDSSTYQLNQDQKLQKRIQMLTKIPTEVSAPRQPLAPPTKAKLHNNVQMPSRKPAVPRANVAPLPLASQDKRSLPRVNFDDELRAFARESTSSVAAAETQKQHLQKELDRMDVMLASLELQADEISGVMEPRSLEAPTSSPDSNPDNNSTVDMTDTTFHHHEDNDQDDSVLATPSPTVAPTSPIDHDVVDLLHQFSVQLHEERQARESQDAIIRQLQHTLQDVMQSHAHLRDDFNRAVKHIVKLKAVVVNLRHTVHDVEDMMAAASVPSPGSLEHYHHHPDMARDVTVVDNPTTHVLSPQQTTTTPPSHKLACAVHEADGKRGQPNSSALAPNNNQDTNDFPPGVIVPSTEVGGGRAAESTTSTAHTRHVGFHSRAKWTSGQHAADAVFIDDEQPQEQRPMMPSRHTDDVRRRESVSIRHAMRT</sequence>